<proteinExistence type="predicted"/>
<dbReference type="OrthoDB" id="3237509at2"/>
<evidence type="ECO:0000256" key="2">
    <source>
        <dbReference type="ARBA" id="ARBA00023125"/>
    </source>
</evidence>
<dbReference type="Gene3D" id="1.10.10.10">
    <property type="entry name" value="Winged helix-like DNA-binding domain superfamily/Winged helix DNA-binding domain"/>
    <property type="match status" value="1"/>
</dbReference>
<keyword evidence="6" id="KW-1185">Reference proteome</keyword>
<dbReference type="eggNOG" id="COG1846">
    <property type="taxonomic scope" value="Bacteria"/>
</dbReference>
<reference evidence="5 6" key="1">
    <citation type="submission" date="2013-08" db="EMBL/GenBank/DDBJ databases">
        <title>The genome sequence of Knoellia sinensis.</title>
        <authorList>
            <person name="Zhu W."/>
            <person name="Wang G."/>
        </authorList>
    </citation>
    <scope>NUCLEOTIDE SEQUENCE [LARGE SCALE GENOMIC DNA]</scope>
    <source>
        <strain evidence="5 6">KCTC 19936</strain>
    </source>
</reference>
<evidence type="ECO:0000256" key="3">
    <source>
        <dbReference type="ARBA" id="ARBA00023163"/>
    </source>
</evidence>
<dbReference type="InterPro" id="IPR039422">
    <property type="entry name" value="MarR/SlyA-like"/>
</dbReference>
<dbReference type="GO" id="GO:0006950">
    <property type="term" value="P:response to stress"/>
    <property type="evidence" value="ECO:0007669"/>
    <property type="project" value="TreeGrafter"/>
</dbReference>
<feature type="domain" description="HTH marR-type" evidence="4">
    <location>
        <begin position="24"/>
        <end position="159"/>
    </location>
</feature>
<sequence>MPEDDVDRIVSAWRRERPELDVTPLEILSRVSRLARRLDLARGEAFSEHELEGWEFDVLSALRRAGSPYELSPGQLVAETLVTSGTMTNRVDRLLTRGFVERHPDPRDRRGVIVRLTPEGMRVVDSALDDLLAHERELLAELPKAERTTLAKQLRSLLVPLETP</sequence>
<protein>
    <submittedName>
        <fullName evidence="5">MarR family transcriptional regulator</fullName>
    </submittedName>
</protein>
<name>A0A0A0J6H0_9MICO</name>
<gene>
    <name evidence="5" type="ORF">N802_15425</name>
</gene>
<dbReference type="GO" id="GO:0003700">
    <property type="term" value="F:DNA-binding transcription factor activity"/>
    <property type="evidence" value="ECO:0007669"/>
    <property type="project" value="InterPro"/>
</dbReference>
<dbReference type="SUPFAM" id="SSF46785">
    <property type="entry name" value="Winged helix' DNA-binding domain"/>
    <property type="match status" value="1"/>
</dbReference>
<accession>A0A0A0J6H0</accession>
<dbReference type="InterPro" id="IPR023187">
    <property type="entry name" value="Tscrpt_reg_MarR-type_CS"/>
</dbReference>
<dbReference type="PROSITE" id="PS01117">
    <property type="entry name" value="HTH_MARR_1"/>
    <property type="match status" value="1"/>
</dbReference>
<dbReference type="GO" id="GO:0003677">
    <property type="term" value="F:DNA binding"/>
    <property type="evidence" value="ECO:0007669"/>
    <property type="project" value="UniProtKB-KW"/>
</dbReference>
<dbReference type="PRINTS" id="PR00598">
    <property type="entry name" value="HTHMARR"/>
</dbReference>
<dbReference type="EMBL" id="AVPJ01000005">
    <property type="protein sequence ID" value="KGN32798.1"/>
    <property type="molecule type" value="Genomic_DNA"/>
</dbReference>
<keyword evidence="1" id="KW-0805">Transcription regulation</keyword>
<evidence type="ECO:0000313" key="5">
    <source>
        <dbReference type="EMBL" id="KGN32798.1"/>
    </source>
</evidence>
<dbReference type="InterPro" id="IPR036390">
    <property type="entry name" value="WH_DNA-bd_sf"/>
</dbReference>
<organism evidence="5 6">
    <name type="scientific">Knoellia sinensis KCTC 19936</name>
    <dbReference type="NCBI Taxonomy" id="1385520"/>
    <lineage>
        <taxon>Bacteria</taxon>
        <taxon>Bacillati</taxon>
        <taxon>Actinomycetota</taxon>
        <taxon>Actinomycetes</taxon>
        <taxon>Micrococcales</taxon>
        <taxon>Intrasporangiaceae</taxon>
        <taxon>Knoellia</taxon>
    </lineage>
</organism>
<dbReference type="Pfam" id="PF12802">
    <property type="entry name" value="MarR_2"/>
    <property type="match status" value="1"/>
</dbReference>
<dbReference type="RefSeq" id="WP_035914576.1">
    <property type="nucleotide sequence ID" value="NZ_AVPJ01000005.1"/>
</dbReference>
<keyword evidence="2" id="KW-0238">DNA-binding</keyword>
<dbReference type="PROSITE" id="PS50995">
    <property type="entry name" value="HTH_MARR_2"/>
    <property type="match status" value="1"/>
</dbReference>
<dbReference type="InterPro" id="IPR036388">
    <property type="entry name" value="WH-like_DNA-bd_sf"/>
</dbReference>
<dbReference type="InterPro" id="IPR000835">
    <property type="entry name" value="HTH_MarR-typ"/>
</dbReference>
<evidence type="ECO:0000256" key="1">
    <source>
        <dbReference type="ARBA" id="ARBA00023015"/>
    </source>
</evidence>
<evidence type="ECO:0000313" key="6">
    <source>
        <dbReference type="Proteomes" id="UP000030002"/>
    </source>
</evidence>
<dbReference type="STRING" id="1385520.N802_15425"/>
<dbReference type="SMART" id="SM00347">
    <property type="entry name" value="HTH_MARR"/>
    <property type="match status" value="1"/>
</dbReference>
<dbReference type="PANTHER" id="PTHR33164:SF104">
    <property type="entry name" value="TRANSCRIPTIONAL REGULATORY PROTEIN"/>
    <property type="match status" value="1"/>
</dbReference>
<keyword evidence="3" id="KW-0804">Transcription</keyword>
<dbReference type="PANTHER" id="PTHR33164">
    <property type="entry name" value="TRANSCRIPTIONAL REGULATOR, MARR FAMILY"/>
    <property type="match status" value="1"/>
</dbReference>
<comment type="caution">
    <text evidence="5">The sequence shown here is derived from an EMBL/GenBank/DDBJ whole genome shotgun (WGS) entry which is preliminary data.</text>
</comment>
<evidence type="ECO:0000259" key="4">
    <source>
        <dbReference type="PROSITE" id="PS50995"/>
    </source>
</evidence>
<dbReference type="Proteomes" id="UP000030002">
    <property type="component" value="Unassembled WGS sequence"/>
</dbReference>
<dbReference type="AlphaFoldDB" id="A0A0A0J6H0"/>